<evidence type="ECO:0000256" key="4">
    <source>
        <dbReference type="ARBA" id="ARBA00043263"/>
    </source>
</evidence>
<dbReference type="InterPro" id="IPR036388">
    <property type="entry name" value="WH-like_DNA-bd_sf"/>
</dbReference>
<evidence type="ECO:0000259" key="5">
    <source>
        <dbReference type="PROSITE" id="PS50987"/>
    </source>
</evidence>
<comment type="caution">
    <text evidence="6">The sequence shown here is derived from an EMBL/GenBank/DDBJ whole genome shotgun (WGS) entry which is preliminary data.</text>
</comment>
<dbReference type="Gene3D" id="1.10.10.10">
    <property type="entry name" value="Winged helix-like DNA-binding domain superfamily/Winged helix DNA-binding domain"/>
    <property type="match status" value="1"/>
</dbReference>
<dbReference type="Proteomes" id="UP000029622">
    <property type="component" value="Unassembled WGS sequence"/>
</dbReference>
<dbReference type="EMBL" id="AZTB01000012">
    <property type="protein sequence ID" value="KGG80867.1"/>
    <property type="molecule type" value="Genomic_DNA"/>
</dbReference>
<protein>
    <recommendedName>
        <fullName evidence="5">HTH arsR-type domain-containing protein</fullName>
    </recommendedName>
</protein>
<reference evidence="6 7" key="1">
    <citation type="submission" date="2013-12" db="EMBL/GenBank/DDBJ databases">
        <title>Draft genome sequence of Caloranaerobacter sp. H53214.</title>
        <authorList>
            <person name="Jiang L.J."/>
            <person name="Shao Z.Z."/>
            <person name="Long M.N."/>
        </authorList>
    </citation>
    <scope>NUCLEOTIDE SEQUENCE [LARGE SCALE GENOMIC DNA]</scope>
    <source>
        <strain evidence="6 7">H53214</strain>
    </source>
</reference>
<dbReference type="PRINTS" id="PR00778">
    <property type="entry name" value="HTHARSR"/>
</dbReference>
<dbReference type="InterPro" id="IPR051011">
    <property type="entry name" value="Metal_resp_trans_reg"/>
</dbReference>
<dbReference type="PROSITE" id="PS00846">
    <property type="entry name" value="HTH_ARSR_1"/>
    <property type="match status" value="1"/>
</dbReference>
<dbReference type="PROSITE" id="PS50987">
    <property type="entry name" value="HTH_ARSR_2"/>
    <property type="match status" value="1"/>
</dbReference>
<keyword evidence="1" id="KW-0805">Transcription regulation</keyword>
<dbReference type="GO" id="GO:0003677">
    <property type="term" value="F:DNA binding"/>
    <property type="evidence" value="ECO:0007669"/>
    <property type="project" value="UniProtKB-KW"/>
</dbReference>
<feature type="domain" description="HTH arsR-type" evidence="5">
    <location>
        <begin position="35"/>
        <end position="128"/>
    </location>
</feature>
<dbReference type="PANTHER" id="PTHR43132:SF6">
    <property type="entry name" value="HTH-TYPE TRANSCRIPTIONAL REPRESSOR CZRA"/>
    <property type="match status" value="1"/>
</dbReference>
<name>A0A096BJ26_9FIRM</name>
<dbReference type="InterPro" id="IPR036390">
    <property type="entry name" value="WH_DNA-bd_sf"/>
</dbReference>
<dbReference type="AlphaFoldDB" id="A0A096BJ26"/>
<dbReference type="InterPro" id="IPR011991">
    <property type="entry name" value="ArsR-like_HTH"/>
</dbReference>
<evidence type="ECO:0000256" key="2">
    <source>
        <dbReference type="ARBA" id="ARBA00023125"/>
    </source>
</evidence>
<gene>
    <name evidence="6" type="ORF">Y919_03740</name>
</gene>
<keyword evidence="3" id="KW-0804">Transcription</keyword>
<evidence type="ECO:0000313" key="7">
    <source>
        <dbReference type="Proteomes" id="UP000029622"/>
    </source>
</evidence>
<dbReference type="NCBIfam" id="NF033788">
    <property type="entry name" value="HTH_metalloreg"/>
    <property type="match status" value="1"/>
</dbReference>
<dbReference type="InterPro" id="IPR001845">
    <property type="entry name" value="HTH_ArsR_DNA-bd_dom"/>
</dbReference>
<dbReference type="SUPFAM" id="SSF46785">
    <property type="entry name" value="Winged helix' DNA-binding domain"/>
    <property type="match status" value="1"/>
</dbReference>
<evidence type="ECO:0000256" key="3">
    <source>
        <dbReference type="ARBA" id="ARBA00023163"/>
    </source>
</evidence>
<proteinExistence type="predicted"/>
<dbReference type="CDD" id="cd00090">
    <property type="entry name" value="HTH_ARSR"/>
    <property type="match status" value="1"/>
</dbReference>
<keyword evidence="2" id="KW-0238">DNA-binding</keyword>
<dbReference type="Pfam" id="PF01022">
    <property type="entry name" value="HTH_5"/>
    <property type="match status" value="1"/>
</dbReference>
<keyword evidence="4" id="KW-0105">Cadmium resistance</keyword>
<sequence>MYNEEKRKSIENTEAECQIICPNENIVNKVKKELLNDDTIIKLSDIFKALSDPTRLKIINALLNSELCVCDIAAVLSMSQSAISHQLRILRNLRLVKYRKEGKSAIYSLDDDHILQLFSQGLEHVKHG</sequence>
<dbReference type="SMART" id="SM00418">
    <property type="entry name" value="HTH_ARSR"/>
    <property type="match status" value="1"/>
</dbReference>
<organism evidence="6 7">
    <name type="scientific">Caloranaerobacter azorensis H53214</name>
    <dbReference type="NCBI Taxonomy" id="1156417"/>
    <lineage>
        <taxon>Bacteria</taxon>
        <taxon>Bacillati</taxon>
        <taxon>Bacillota</taxon>
        <taxon>Tissierellia</taxon>
        <taxon>Tissierellales</taxon>
        <taxon>Thermohalobacteraceae</taxon>
        <taxon>Caloranaerobacter</taxon>
    </lineage>
</organism>
<evidence type="ECO:0000256" key="1">
    <source>
        <dbReference type="ARBA" id="ARBA00023015"/>
    </source>
</evidence>
<dbReference type="PANTHER" id="PTHR43132">
    <property type="entry name" value="ARSENICAL RESISTANCE OPERON REPRESSOR ARSR-RELATED"/>
    <property type="match status" value="1"/>
</dbReference>
<evidence type="ECO:0000313" key="6">
    <source>
        <dbReference type="EMBL" id="KGG80867.1"/>
    </source>
</evidence>
<dbReference type="GO" id="GO:0046686">
    <property type="term" value="P:response to cadmium ion"/>
    <property type="evidence" value="ECO:0007669"/>
    <property type="project" value="UniProtKB-KW"/>
</dbReference>
<dbReference type="RefSeq" id="WP_052045160.1">
    <property type="nucleotide sequence ID" value="NZ_AZTB01000012.1"/>
</dbReference>
<dbReference type="STRING" id="1156417.Y919_03740"/>
<dbReference type="GO" id="GO:0003700">
    <property type="term" value="F:DNA-binding transcription factor activity"/>
    <property type="evidence" value="ECO:0007669"/>
    <property type="project" value="InterPro"/>
</dbReference>
<accession>A0A096BJ26</accession>
<dbReference type="InterPro" id="IPR018334">
    <property type="entry name" value="ArsR_HTH"/>
</dbReference>